<dbReference type="GO" id="GO:0043715">
    <property type="term" value="F:2,3-diketo-5-methylthiopentyl-1-phosphate enolase activity"/>
    <property type="evidence" value="ECO:0007669"/>
    <property type="project" value="UniProtKB-UniRule"/>
</dbReference>
<comment type="pathway">
    <text evidence="4">Amino-acid biosynthesis; L-methionine biosynthesis via salvage pathway; L-methionine from S-methyl-5-thio-alpha-D-ribose 1-phosphate: step 3/6.</text>
</comment>
<comment type="pathway">
    <text evidence="4">Amino-acid biosynthesis; L-methionine biosynthesis via salvage pathway; L-methionine from S-methyl-5-thio-alpha-D-ribose 1-phosphate: step 4/6.</text>
</comment>
<dbReference type="GO" id="GO:0043716">
    <property type="term" value="F:2-hydroxy-3-keto-5-methylthiopentenyl-1-phosphate phosphatase activity"/>
    <property type="evidence" value="ECO:0007669"/>
    <property type="project" value="UniProtKB-UniRule"/>
</dbReference>
<accession>A0A252BW23</accession>
<dbReference type="AlphaFoldDB" id="A0A252BW23"/>
<evidence type="ECO:0000313" key="6">
    <source>
        <dbReference type="Proteomes" id="UP000194931"/>
    </source>
</evidence>
<dbReference type="PANTHER" id="PTHR20371">
    <property type="entry name" value="ENOLASE-PHOSPHATASE E1"/>
    <property type="match status" value="1"/>
</dbReference>
<name>A0A252BW23_9PROT</name>
<keyword evidence="4" id="KW-0479">Metal-binding</keyword>
<dbReference type="UniPathway" id="UPA00904">
    <property type="reaction ID" value="UER00876"/>
</dbReference>
<dbReference type="EC" id="3.1.3.77" evidence="4"/>
<dbReference type="InterPro" id="IPR036412">
    <property type="entry name" value="HAD-like_sf"/>
</dbReference>
<reference evidence="6" key="1">
    <citation type="submission" date="2014-06" db="EMBL/GenBank/DDBJ databases">
        <authorList>
            <person name="Winans N.J."/>
            <person name="Newell P.D."/>
            <person name="Douglas A.E."/>
        </authorList>
    </citation>
    <scope>NUCLEOTIDE SEQUENCE [LARGE SCALE GENOMIC DNA]</scope>
</reference>
<comment type="cofactor">
    <cofactor evidence="4">
        <name>Mg(2+)</name>
        <dbReference type="ChEBI" id="CHEBI:18420"/>
    </cofactor>
    <text evidence="4">Binds 1 Mg(2+) ion per subunit.</text>
</comment>
<evidence type="ECO:0000256" key="3">
    <source>
        <dbReference type="ARBA" id="ARBA00023167"/>
    </source>
</evidence>
<dbReference type="InterPro" id="IPR023214">
    <property type="entry name" value="HAD_sf"/>
</dbReference>
<dbReference type="GO" id="GO:0000287">
    <property type="term" value="F:magnesium ion binding"/>
    <property type="evidence" value="ECO:0007669"/>
    <property type="project" value="UniProtKB-UniRule"/>
</dbReference>
<dbReference type="InterPro" id="IPR023943">
    <property type="entry name" value="Enolase-ppase_E1"/>
</dbReference>
<evidence type="ECO:0000256" key="1">
    <source>
        <dbReference type="ARBA" id="ARBA00022605"/>
    </source>
</evidence>
<comment type="subunit">
    <text evidence="4">Monomer.</text>
</comment>
<comment type="caution">
    <text evidence="5">The sequence shown here is derived from an EMBL/GenBank/DDBJ whole genome shotgun (WGS) entry which is preliminary data.</text>
</comment>
<comment type="similarity">
    <text evidence="4">Belongs to the HAD-like hydrolase superfamily. MasA/MtnC family.</text>
</comment>
<comment type="function">
    <text evidence="4">Bifunctional enzyme that catalyzes the enolization of 2,3-diketo-5-methylthiopentyl-1-phosphate (DK-MTP-1-P) into the intermediate 2-hydroxy-3-keto-5-methylthiopentenyl-1-phosphate (HK-MTPenyl-1-P), which is then dephosphorylated to form the acireductone 1,2-dihydroxy-3-keto-5-methylthiopentene (DHK-MTPene).</text>
</comment>
<keyword evidence="6" id="KW-1185">Reference proteome</keyword>
<sequence>MTQNPGSPTPRVVLLDIEGTTLPVAFVHKVLFPYARAHLPALLVQQHDNPVVVQALAETAQLAPGVPAAEQLERWMDTDAKVAPLKSLQGLCWEQGYRQGELVADLYADVVPTLQAWKAAGLTLAVYSSGSEAAQKLIYGYTEQGDVTPLFSAFFDLKVGGKRESASYRAIVQQAGWVAADVLFLSDVVAELEAAEQAGLQVCQIARPEDGTVCGVRHRVAASLPQAARLFGLPEGA</sequence>
<gene>
    <name evidence="4" type="primary">mtnC</name>
    <name evidence="5" type="ORF">HK26_11955</name>
</gene>
<dbReference type="InterPro" id="IPR006439">
    <property type="entry name" value="HAD-SF_hydro_IA"/>
</dbReference>
<dbReference type="OrthoDB" id="9797416at2"/>
<proteinExistence type="inferred from homology"/>
<dbReference type="Gene3D" id="3.40.50.1000">
    <property type="entry name" value="HAD superfamily/HAD-like"/>
    <property type="match status" value="1"/>
</dbReference>
<evidence type="ECO:0000256" key="4">
    <source>
        <dbReference type="HAMAP-Rule" id="MF_01681"/>
    </source>
</evidence>
<dbReference type="GO" id="GO:0019509">
    <property type="term" value="P:L-methionine salvage from methylthioadenosine"/>
    <property type="evidence" value="ECO:0007669"/>
    <property type="project" value="UniProtKB-UniRule"/>
</dbReference>
<dbReference type="STRING" id="1236501.GCA_000613865_01825"/>
<dbReference type="Pfam" id="PF00702">
    <property type="entry name" value="Hydrolase"/>
    <property type="match status" value="1"/>
</dbReference>
<dbReference type="SUPFAM" id="SSF56784">
    <property type="entry name" value="HAD-like"/>
    <property type="match status" value="1"/>
</dbReference>
<dbReference type="GO" id="GO:0043874">
    <property type="term" value="F:acireductone synthase activity"/>
    <property type="evidence" value="ECO:0007669"/>
    <property type="project" value="UniProtKB-EC"/>
</dbReference>
<dbReference type="RefSeq" id="WP_086638787.1">
    <property type="nucleotide sequence ID" value="NZ_JAERKT010000079.1"/>
</dbReference>
<organism evidence="5 6">
    <name type="scientific">Acetobacter okinawensis</name>
    <dbReference type="NCBI Taxonomy" id="1076594"/>
    <lineage>
        <taxon>Bacteria</taxon>
        <taxon>Pseudomonadati</taxon>
        <taxon>Pseudomonadota</taxon>
        <taxon>Alphaproteobacteria</taxon>
        <taxon>Acetobacterales</taxon>
        <taxon>Acetobacteraceae</taxon>
        <taxon>Acetobacter</taxon>
    </lineage>
</organism>
<dbReference type="NCBIfam" id="TIGR01549">
    <property type="entry name" value="HAD-SF-IA-v1"/>
    <property type="match status" value="1"/>
</dbReference>
<dbReference type="SFLD" id="SFLDG01133">
    <property type="entry name" value="C1.5.4:_Enolase-phosphatase_Li"/>
    <property type="match status" value="1"/>
</dbReference>
<protein>
    <recommendedName>
        <fullName evidence="4">Enolase-phosphatase E1</fullName>
        <ecNumber evidence="4">3.1.3.77</ecNumber>
    </recommendedName>
    <alternativeName>
        <fullName evidence="4">2,3-diketo-5-methylthio-1-phosphopentane phosphatase</fullName>
    </alternativeName>
</protein>
<dbReference type="SFLD" id="SFLDS00003">
    <property type="entry name" value="Haloacid_Dehalogenase"/>
    <property type="match status" value="1"/>
</dbReference>
<keyword evidence="4" id="KW-0460">Magnesium</keyword>
<dbReference type="HAMAP" id="MF_01681">
    <property type="entry name" value="Salvage_MtnC"/>
    <property type="match status" value="1"/>
</dbReference>
<dbReference type="NCBIfam" id="TIGR01691">
    <property type="entry name" value="enolase-ppase"/>
    <property type="match status" value="1"/>
</dbReference>
<evidence type="ECO:0000256" key="2">
    <source>
        <dbReference type="ARBA" id="ARBA00022801"/>
    </source>
</evidence>
<evidence type="ECO:0000313" key="5">
    <source>
        <dbReference type="EMBL" id="OUJ13057.1"/>
    </source>
</evidence>
<dbReference type="EMBL" id="JOPJ01000007">
    <property type="protein sequence ID" value="OUJ13057.1"/>
    <property type="molecule type" value="Genomic_DNA"/>
</dbReference>
<dbReference type="CDD" id="cd01629">
    <property type="entry name" value="HAD_EP"/>
    <property type="match status" value="1"/>
</dbReference>
<dbReference type="Gene3D" id="1.10.720.60">
    <property type="match status" value="1"/>
</dbReference>
<keyword evidence="1 4" id="KW-0028">Amino-acid biosynthesis</keyword>
<keyword evidence="3 4" id="KW-0486">Methionine biosynthesis</keyword>
<dbReference type="Proteomes" id="UP000194931">
    <property type="component" value="Unassembled WGS sequence"/>
</dbReference>
<dbReference type="eggNOG" id="COG4229">
    <property type="taxonomic scope" value="Bacteria"/>
</dbReference>
<dbReference type="SFLD" id="SFLDG01129">
    <property type="entry name" value="C1.5:_HAD__Beta-PGM__Phosphata"/>
    <property type="match status" value="1"/>
</dbReference>
<dbReference type="PANTHER" id="PTHR20371:SF1">
    <property type="entry name" value="ENOLASE-PHOSPHATASE E1"/>
    <property type="match status" value="1"/>
</dbReference>
<comment type="catalytic activity">
    <reaction evidence="4">
        <text>5-methylsulfanyl-2,3-dioxopentyl phosphate + H2O = 1,2-dihydroxy-5-(methylsulfanyl)pent-1-en-3-one + phosphate</text>
        <dbReference type="Rhea" id="RHEA:21700"/>
        <dbReference type="ChEBI" id="CHEBI:15377"/>
        <dbReference type="ChEBI" id="CHEBI:43474"/>
        <dbReference type="ChEBI" id="CHEBI:49252"/>
        <dbReference type="ChEBI" id="CHEBI:58828"/>
        <dbReference type="EC" id="3.1.3.77"/>
    </reaction>
</comment>
<keyword evidence="2 4" id="KW-0378">Hydrolase</keyword>